<feature type="region of interest" description="Disordered" evidence="1">
    <location>
        <begin position="46"/>
        <end position="65"/>
    </location>
</feature>
<feature type="region of interest" description="Disordered" evidence="1">
    <location>
        <begin position="390"/>
        <end position="418"/>
    </location>
</feature>
<proteinExistence type="predicted"/>
<evidence type="ECO:0000313" key="3">
    <source>
        <dbReference type="Proteomes" id="UP001176940"/>
    </source>
</evidence>
<name>A0ABN9LVB4_9NEOB</name>
<gene>
    <name evidence="2" type="ORF">RIMI_LOCUS11455014</name>
</gene>
<comment type="caution">
    <text evidence="2">The sequence shown here is derived from an EMBL/GenBank/DDBJ whole genome shotgun (WGS) entry which is preliminary data.</text>
</comment>
<feature type="region of interest" description="Disordered" evidence="1">
    <location>
        <begin position="249"/>
        <end position="273"/>
    </location>
</feature>
<evidence type="ECO:0008006" key="4">
    <source>
        <dbReference type="Google" id="ProtNLM"/>
    </source>
</evidence>
<protein>
    <recommendedName>
        <fullName evidence="4">MADF domain-containing protein</fullName>
    </recommendedName>
</protein>
<sequence length="418" mass="46766">MSAGTDPRAPADDRSVNLLAKDRTRRGCIPTYYHMRLRPHTLPHKAASPHTLPHEAASPHITTRGSVPTHYHTRLRPHTLPHEALSHHITTRGFVLTHYHTRLCPHTLPQVALSPHITTQGYVPTHYHTKLCPPTLPHEVPQQEEAKQDIKNRQLIHLVQERVPLWDINDRQHSDIAVIRQLWEEVARSLLHDWDFATPRTRNDFVKRIRVLELDEGSFQQGHETEEPEPGAAPHNLDRTLLERTLIDQPTNRQNPNHPPAIAGSVGKPYTSIPDQHHAGLPGCLQPCIAAAVPKLQSTGQRILPAAEHLLSNSHSTELSITTTASSSSQIHYTPDFIIPAASSIHHAPKFSTLAAGSINHYFHKFSIPATSSIHHAAQSITTPEDFYRSHHSHSAKKAKGPKLKIFPPGRRLGVKKP</sequence>
<dbReference type="EMBL" id="CAUEEQ010025941">
    <property type="protein sequence ID" value="CAJ0946816.1"/>
    <property type="molecule type" value="Genomic_DNA"/>
</dbReference>
<evidence type="ECO:0000313" key="2">
    <source>
        <dbReference type="EMBL" id="CAJ0946816.1"/>
    </source>
</evidence>
<organism evidence="2 3">
    <name type="scientific">Ranitomeya imitator</name>
    <name type="common">mimic poison frog</name>
    <dbReference type="NCBI Taxonomy" id="111125"/>
    <lineage>
        <taxon>Eukaryota</taxon>
        <taxon>Metazoa</taxon>
        <taxon>Chordata</taxon>
        <taxon>Craniata</taxon>
        <taxon>Vertebrata</taxon>
        <taxon>Euteleostomi</taxon>
        <taxon>Amphibia</taxon>
        <taxon>Batrachia</taxon>
        <taxon>Anura</taxon>
        <taxon>Neobatrachia</taxon>
        <taxon>Hyloidea</taxon>
        <taxon>Dendrobatidae</taxon>
        <taxon>Dendrobatinae</taxon>
        <taxon>Ranitomeya</taxon>
    </lineage>
</organism>
<keyword evidence="3" id="KW-1185">Reference proteome</keyword>
<reference evidence="2" key="1">
    <citation type="submission" date="2023-07" db="EMBL/GenBank/DDBJ databases">
        <authorList>
            <person name="Stuckert A."/>
        </authorList>
    </citation>
    <scope>NUCLEOTIDE SEQUENCE</scope>
</reference>
<dbReference type="Proteomes" id="UP001176940">
    <property type="component" value="Unassembled WGS sequence"/>
</dbReference>
<accession>A0ABN9LVB4</accession>
<feature type="compositionally biased region" description="Basic residues" evidence="1">
    <location>
        <begin position="390"/>
        <end position="403"/>
    </location>
</feature>
<evidence type="ECO:0000256" key="1">
    <source>
        <dbReference type="SAM" id="MobiDB-lite"/>
    </source>
</evidence>